<sequence length="21" mass="2416">MASSLNQSNKLQRQVNKNKVK</sequence>
<feature type="compositionally biased region" description="Polar residues" evidence="1">
    <location>
        <begin position="1"/>
        <end position="15"/>
    </location>
</feature>
<name>A0A0A9C0F6_ARUDO</name>
<organism evidence="2">
    <name type="scientific">Arundo donax</name>
    <name type="common">Giant reed</name>
    <name type="synonym">Donax arundinaceus</name>
    <dbReference type="NCBI Taxonomy" id="35708"/>
    <lineage>
        <taxon>Eukaryota</taxon>
        <taxon>Viridiplantae</taxon>
        <taxon>Streptophyta</taxon>
        <taxon>Embryophyta</taxon>
        <taxon>Tracheophyta</taxon>
        <taxon>Spermatophyta</taxon>
        <taxon>Magnoliopsida</taxon>
        <taxon>Liliopsida</taxon>
        <taxon>Poales</taxon>
        <taxon>Poaceae</taxon>
        <taxon>PACMAD clade</taxon>
        <taxon>Arundinoideae</taxon>
        <taxon>Arundineae</taxon>
        <taxon>Arundo</taxon>
    </lineage>
</organism>
<protein>
    <submittedName>
        <fullName evidence="2">Uncharacterized protein</fullName>
    </submittedName>
</protein>
<evidence type="ECO:0000256" key="1">
    <source>
        <dbReference type="SAM" id="MobiDB-lite"/>
    </source>
</evidence>
<proteinExistence type="predicted"/>
<accession>A0A0A9C0F6</accession>
<reference evidence="2" key="1">
    <citation type="submission" date="2014-09" db="EMBL/GenBank/DDBJ databases">
        <authorList>
            <person name="Magalhaes I.L.F."/>
            <person name="Oliveira U."/>
            <person name="Santos F.R."/>
            <person name="Vidigal T.H.D.A."/>
            <person name="Brescovit A.D."/>
            <person name="Santos A.J."/>
        </authorList>
    </citation>
    <scope>NUCLEOTIDE SEQUENCE</scope>
    <source>
        <tissue evidence="2">Shoot tissue taken approximately 20 cm above the soil surface</tissue>
    </source>
</reference>
<dbReference type="EMBL" id="GBRH01229957">
    <property type="protein sequence ID" value="JAD67938.1"/>
    <property type="molecule type" value="Transcribed_RNA"/>
</dbReference>
<feature type="region of interest" description="Disordered" evidence="1">
    <location>
        <begin position="1"/>
        <end position="21"/>
    </location>
</feature>
<reference evidence="2" key="2">
    <citation type="journal article" date="2015" name="Data Brief">
        <title>Shoot transcriptome of the giant reed, Arundo donax.</title>
        <authorList>
            <person name="Barrero R.A."/>
            <person name="Guerrero F.D."/>
            <person name="Moolhuijzen P."/>
            <person name="Goolsby J.A."/>
            <person name="Tidwell J."/>
            <person name="Bellgard S.E."/>
            <person name="Bellgard M.I."/>
        </authorList>
    </citation>
    <scope>NUCLEOTIDE SEQUENCE</scope>
    <source>
        <tissue evidence="2">Shoot tissue taken approximately 20 cm above the soil surface</tissue>
    </source>
</reference>
<evidence type="ECO:0000313" key="2">
    <source>
        <dbReference type="EMBL" id="JAD67938.1"/>
    </source>
</evidence>
<dbReference type="AlphaFoldDB" id="A0A0A9C0F6"/>